<reference evidence="2 3" key="1">
    <citation type="journal article" date="2019" name="Int. J. Syst. Evol. Microbiol.">
        <title>The Global Catalogue of Microorganisms (GCM) 10K type strain sequencing project: providing services to taxonomists for standard genome sequencing and annotation.</title>
        <authorList>
            <consortium name="The Broad Institute Genomics Platform"/>
            <consortium name="The Broad Institute Genome Sequencing Center for Infectious Disease"/>
            <person name="Wu L."/>
            <person name="Ma J."/>
        </authorList>
    </citation>
    <scope>NUCLEOTIDE SEQUENCE [LARGE SCALE GENOMIC DNA]</scope>
    <source>
        <strain evidence="2 3">JCM 4505</strain>
    </source>
</reference>
<proteinExistence type="predicted"/>
<name>A0ABN0VEX0_9ACTN</name>
<feature type="chain" id="PRO_5045432069" evidence="1">
    <location>
        <begin position="27"/>
        <end position="115"/>
    </location>
</feature>
<dbReference type="Proteomes" id="UP001501867">
    <property type="component" value="Unassembled WGS sequence"/>
</dbReference>
<keyword evidence="1" id="KW-0732">Signal</keyword>
<accession>A0ABN0VEX0</accession>
<gene>
    <name evidence="2" type="ORF">GCM10010302_35590</name>
</gene>
<sequence>MRMRNTGVAALGALALLVTVPTPAAAATGEFEYRYTAPDGTAAYAVLTDPKDDECIDIPEVKDIESTKPANWFYNRTDRSVFVYPEPECGGDYNDYGPGKKQDGFEFRSVSFTAH</sequence>
<protein>
    <submittedName>
        <fullName evidence="2">Uncharacterized protein</fullName>
    </submittedName>
</protein>
<evidence type="ECO:0000256" key="1">
    <source>
        <dbReference type="SAM" id="SignalP"/>
    </source>
</evidence>
<dbReference type="RefSeq" id="WP_344159855.1">
    <property type="nucleotide sequence ID" value="NZ_BAAABV010000017.1"/>
</dbReference>
<dbReference type="EMBL" id="BAAABV010000017">
    <property type="protein sequence ID" value="GAA0293820.1"/>
    <property type="molecule type" value="Genomic_DNA"/>
</dbReference>
<evidence type="ECO:0000313" key="3">
    <source>
        <dbReference type="Proteomes" id="UP001501867"/>
    </source>
</evidence>
<evidence type="ECO:0000313" key="2">
    <source>
        <dbReference type="EMBL" id="GAA0293820.1"/>
    </source>
</evidence>
<organism evidence="2 3">
    <name type="scientific">Streptomyces polychromogenes</name>
    <dbReference type="NCBI Taxonomy" id="67342"/>
    <lineage>
        <taxon>Bacteria</taxon>
        <taxon>Bacillati</taxon>
        <taxon>Actinomycetota</taxon>
        <taxon>Actinomycetes</taxon>
        <taxon>Kitasatosporales</taxon>
        <taxon>Streptomycetaceae</taxon>
        <taxon>Streptomyces</taxon>
    </lineage>
</organism>
<keyword evidence="3" id="KW-1185">Reference proteome</keyword>
<feature type="signal peptide" evidence="1">
    <location>
        <begin position="1"/>
        <end position="26"/>
    </location>
</feature>
<comment type="caution">
    <text evidence="2">The sequence shown here is derived from an EMBL/GenBank/DDBJ whole genome shotgun (WGS) entry which is preliminary data.</text>
</comment>